<reference evidence="1" key="1">
    <citation type="journal article" date="2022" name="bioRxiv">
        <title>Sequencing and chromosome-scale assembly of the giantPleurodeles waltlgenome.</title>
        <authorList>
            <person name="Brown T."/>
            <person name="Elewa A."/>
            <person name="Iarovenko S."/>
            <person name="Subramanian E."/>
            <person name="Araus A.J."/>
            <person name="Petzold A."/>
            <person name="Susuki M."/>
            <person name="Suzuki K.-i.T."/>
            <person name="Hayashi T."/>
            <person name="Toyoda A."/>
            <person name="Oliveira C."/>
            <person name="Osipova E."/>
            <person name="Leigh N.D."/>
            <person name="Simon A."/>
            <person name="Yun M.H."/>
        </authorList>
    </citation>
    <scope>NUCLEOTIDE SEQUENCE</scope>
    <source>
        <strain evidence="1">20211129_DDA</strain>
        <tissue evidence="1">Liver</tissue>
    </source>
</reference>
<sequence>RNMPLPSRAPRIRSRRGKLLWIVGNEDLAQQLLLLFFFQLLRLQTWYLPKPSRIPQRVGIMAAVILMSTKLARG</sequence>
<keyword evidence="2" id="KW-1185">Reference proteome</keyword>
<evidence type="ECO:0000313" key="1">
    <source>
        <dbReference type="EMBL" id="KAJ1180253.1"/>
    </source>
</evidence>
<feature type="non-terminal residue" evidence="1">
    <location>
        <position position="1"/>
    </location>
</feature>
<evidence type="ECO:0000313" key="2">
    <source>
        <dbReference type="Proteomes" id="UP001066276"/>
    </source>
</evidence>
<protein>
    <submittedName>
        <fullName evidence="1">Uncharacterized protein</fullName>
    </submittedName>
</protein>
<name>A0AAV7TUV2_PLEWA</name>
<comment type="caution">
    <text evidence="1">The sequence shown here is derived from an EMBL/GenBank/DDBJ whole genome shotgun (WGS) entry which is preliminary data.</text>
</comment>
<dbReference type="Proteomes" id="UP001066276">
    <property type="component" value="Chromosome 3_2"/>
</dbReference>
<accession>A0AAV7TUV2</accession>
<gene>
    <name evidence="1" type="ORF">NDU88_005475</name>
</gene>
<dbReference type="EMBL" id="JANPWB010000006">
    <property type="protein sequence ID" value="KAJ1180253.1"/>
    <property type="molecule type" value="Genomic_DNA"/>
</dbReference>
<organism evidence="1 2">
    <name type="scientific">Pleurodeles waltl</name>
    <name type="common">Iberian ribbed newt</name>
    <dbReference type="NCBI Taxonomy" id="8319"/>
    <lineage>
        <taxon>Eukaryota</taxon>
        <taxon>Metazoa</taxon>
        <taxon>Chordata</taxon>
        <taxon>Craniata</taxon>
        <taxon>Vertebrata</taxon>
        <taxon>Euteleostomi</taxon>
        <taxon>Amphibia</taxon>
        <taxon>Batrachia</taxon>
        <taxon>Caudata</taxon>
        <taxon>Salamandroidea</taxon>
        <taxon>Salamandridae</taxon>
        <taxon>Pleurodelinae</taxon>
        <taxon>Pleurodeles</taxon>
    </lineage>
</organism>
<proteinExistence type="predicted"/>
<dbReference type="AlphaFoldDB" id="A0AAV7TUV2"/>